<dbReference type="EMBL" id="JAKPBZ010000113">
    <property type="protein sequence ID" value="MCL2894034.1"/>
    <property type="molecule type" value="Genomic_DNA"/>
</dbReference>
<comment type="caution">
    <text evidence="3">The sequence shown here is derived from an EMBL/GenBank/DDBJ whole genome shotgun (WGS) entry which is preliminary data.</text>
</comment>
<keyword evidence="4" id="KW-1185">Reference proteome</keyword>
<dbReference type="RefSeq" id="WP_249245321.1">
    <property type="nucleotide sequence ID" value="NZ_JAKPBZ010000113.1"/>
</dbReference>
<reference evidence="3 4" key="1">
    <citation type="submission" date="2022-02" db="EMBL/GenBank/DDBJ databases">
        <title>Description of Brenneria tiliae sp. nov. isolated from symptomatic Tilia x moltkei and Tilia x europaea trees in the UK.</title>
        <authorList>
            <person name="Kile H."/>
        </authorList>
    </citation>
    <scope>NUCLEOTIDE SEQUENCE [LARGE SCALE GENOMIC DNA]</scope>
    <source>
        <strain evidence="3 4">MC1SB4.1</strain>
    </source>
</reference>
<feature type="domain" description="Antitoxin Xre/MbcA/ParS-like toxin-binding" evidence="1">
    <location>
        <begin position="93"/>
        <end position="144"/>
    </location>
</feature>
<dbReference type="InterPro" id="IPR024467">
    <property type="entry name" value="Xre/MbcA/ParS-like_toxin-bd"/>
</dbReference>
<sequence>MRTYIPDGKPDGSALWRYAGLPARGLELIRLLKVGLPVDVLDNIRHWSAMSKADIMRVTGINERNVARRKNAGKNLSPDESERVARFVRVMDAAVQLFDGNKEDAYRWLSLPVKGLGHVAPISLISTESGALEVLDLIGRLEHGVFS</sequence>
<dbReference type="Pfam" id="PF20432">
    <property type="entry name" value="Xre-like-HTH"/>
    <property type="match status" value="1"/>
</dbReference>
<accession>A0ABT0MXR7</accession>
<dbReference type="InterPro" id="IPR046847">
    <property type="entry name" value="Xre-like_HTH"/>
</dbReference>
<evidence type="ECO:0000259" key="2">
    <source>
        <dbReference type="Pfam" id="PF20432"/>
    </source>
</evidence>
<protein>
    <submittedName>
        <fullName evidence="3">DUF2384 domain-containing protein</fullName>
    </submittedName>
</protein>
<dbReference type="Proteomes" id="UP001203069">
    <property type="component" value="Unassembled WGS sequence"/>
</dbReference>
<feature type="domain" description="Antitoxin Xre-like helix-turn-helix" evidence="2">
    <location>
        <begin position="27"/>
        <end position="89"/>
    </location>
</feature>
<gene>
    <name evidence="3" type="ORF">MFP26_15190</name>
</gene>
<dbReference type="Pfam" id="PF09722">
    <property type="entry name" value="Xre_MbcA_ParS_C"/>
    <property type="match status" value="1"/>
</dbReference>
<organism evidence="3 4">
    <name type="scientific">Brenneria tiliae</name>
    <dbReference type="NCBI Taxonomy" id="2914984"/>
    <lineage>
        <taxon>Bacteria</taxon>
        <taxon>Pseudomonadati</taxon>
        <taxon>Pseudomonadota</taxon>
        <taxon>Gammaproteobacteria</taxon>
        <taxon>Enterobacterales</taxon>
        <taxon>Pectobacteriaceae</taxon>
        <taxon>Brenneria</taxon>
    </lineage>
</organism>
<name>A0ABT0MXR7_9GAMM</name>
<proteinExistence type="predicted"/>
<dbReference type="InterPro" id="IPR011979">
    <property type="entry name" value="Antitox_Xre"/>
</dbReference>
<dbReference type="NCBIfam" id="TIGR02293">
    <property type="entry name" value="TAS_TIGR02293"/>
    <property type="match status" value="1"/>
</dbReference>
<evidence type="ECO:0000313" key="4">
    <source>
        <dbReference type="Proteomes" id="UP001203069"/>
    </source>
</evidence>
<evidence type="ECO:0000313" key="3">
    <source>
        <dbReference type="EMBL" id="MCL2894034.1"/>
    </source>
</evidence>
<evidence type="ECO:0000259" key="1">
    <source>
        <dbReference type="Pfam" id="PF09722"/>
    </source>
</evidence>